<keyword evidence="8 9" id="KW-0012">Acyltransferase</keyword>
<dbReference type="RefSeq" id="WP_394849046.1">
    <property type="nucleotide sequence ID" value="NZ_CP089982.1"/>
</dbReference>
<sequence length="250" mass="27921">MLSSRLSPERGSLALSLRTVYETFAISWPTVVDAALGRVRKDVCDERLRSWSQKIVAHTRIQLDVRGREHLEKSRSFLVMSNHQSHYDIPVVFAVVGGNIRMIAKKELFKVPVFGAAIREAGFIEIDRSNRQRAVESLEIAKKMLSDGVHVWIAPEGTRSRTGELLPFKKGGFNLALEAQLSILPITIDGTKDILPPDTMRSYPDVNVKIVIHPPIDARAYASNGSGIADFKASRDKLMTDVREAIERGF</sequence>
<evidence type="ECO:0000256" key="9">
    <source>
        <dbReference type="RuleBase" id="RU361267"/>
    </source>
</evidence>
<dbReference type="Pfam" id="PF01553">
    <property type="entry name" value="Acyltransferase"/>
    <property type="match status" value="1"/>
</dbReference>
<organism evidence="11 12">
    <name type="scientific">Pendulispora brunnea</name>
    <dbReference type="NCBI Taxonomy" id="2905690"/>
    <lineage>
        <taxon>Bacteria</taxon>
        <taxon>Pseudomonadati</taxon>
        <taxon>Myxococcota</taxon>
        <taxon>Myxococcia</taxon>
        <taxon>Myxococcales</taxon>
        <taxon>Sorangiineae</taxon>
        <taxon>Pendulisporaceae</taxon>
        <taxon>Pendulispora</taxon>
    </lineage>
</organism>
<keyword evidence="12" id="KW-1185">Reference proteome</keyword>
<keyword evidence="9" id="KW-0594">Phospholipid biosynthesis</keyword>
<comment type="pathway">
    <text evidence="2">Phospholipid metabolism; CDP-diacylglycerol biosynthesis; CDP-diacylglycerol from sn-glycerol 3-phosphate: step 2/3.</text>
</comment>
<feature type="domain" description="Phospholipid/glycerol acyltransferase" evidence="10">
    <location>
        <begin position="77"/>
        <end position="191"/>
    </location>
</feature>
<protein>
    <recommendedName>
        <fullName evidence="6 9">1-acyl-sn-glycerol-3-phosphate acyltransferase</fullName>
        <ecNumber evidence="5 9">2.3.1.51</ecNumber>
    </recommendedName>
</protein>
<dbReference type="NCBIfam" id="TIGR00530">
    <property type="entry name" value="AGP_acyltrn"/>
    <property type="match status" value="1"/>
</dbReference>
<keyword evidence="9" id="KW-1208">Phospholipid metabolism</keyword>
<dbReference type="SMART" id="SM00563">
    <property type="entry name" value="PlsC"/>
    <property type="match status" value="1"/>
</dbReference>
<evidence type="ECO:0000256" key="3">
    <source>
        <dbReference type="ARBA" id="ARBA00005189"/>
    </source>
</evidence>
<comment type="domain">
    <text evidence="9">The HXXXXD motif is essential for acyltransferase activity and may constitute the binding site for the phosphate moiety of the glycerol-3-phosphate.</text>
</comment>
<dbReference type="EMBL" id="CP089982">
    <property type="protein sequence ID" value="WXA98432.1"/>
    <property type="molecule type" value="Genomic_DNA"/>
</dbReference>
<evidence type="ECO:0000313" key="12">
    <source>
        <dbReference type="Proteomes" id="UP001379533"/>
    </source>
</evidence>
<dbReference type="EC" id="2.3.1.51" evidence="5 9"/>
<evidence type="ECO:0000256" key="7">
    <source>
        <dbReference type="ARBA" id="ARBA00022679"/>
    </source>
</evidence>
<name>A0ABZ2KIB6_9BACT</name>
<evidence type="ECO:0000256" key="4">
    <source>
        <dbReference type="ARBA" id="ARBA00008655"/>
    </source>
</evidence>
<evidence type="ECO:0000256" key="5">
    <source>
        <dbReference type="ARBA" id="ARBA00013211"/>
    </source>
</evidence>
<dbReference type="GO" id="GO:0016746">
    <property type="term" value="F:acyltransferase activity"/>
    <property type="evidence" value="ECO:0007669"/>
    <property type="project" value="UniProtKB-KW"/>
</dbReference>
<evidence type="ECO:0000256" key="8">
    <source>
        <dbReference type="ARBA" id="ARBA00023315"/>
    </source>
</evidence>
<gene>
    <name evidence="11" type="ORF">LZC95_16535</name>
</gene>
<evidence type="ECO:0000313" key="11">
    <source>
        <dbReference type="EMBL" id="WXA98432.1"/>
    </source>
</evidence>
<dbReference type="PANTHER" id="PTHR10434">
    <property type="entry name" value="1-ACYL-SN-GLYCEROL-3-PHOSPHATE ACYLTRANSFERASE"/>
    <property type="match status" value="1"/>
</dbReference>
<dbReference type="InterPro" id="IPR004552">
    <property type="entry name" value="AGP_acyltrans"/>
</dbReference>
<dbReference type="CDD" id="cd07989">
    <property type="entry name" value="LPLAT_AGPAT-like"/>
    <property type="match status" value="1"/>
</dbReference>
<comment type="catalytic activity">
    <reaction evidence="1 9">
        <text>a 1-acyl-sn-glycero-3-phosphate + an acyl-CoA = a 1,2-diacyl-sn-glycero-3-phosphate + CoA</text>
        <dbReference type="Rhea" id="RHEA:19709"/>
        <dbReference type="ChEBI" id="CHEBI:57287"/>
        <dbReference type="ChEBI" id="CHEBI:57970"/>
        <dbReference type="ChEBI" id="CHEBI:58342"/>
        <dbReference type="ChEBI" id="CHEBI:58608"/>
        <dbReference type="EC" id="2.3.1.51"/>
    </reaction>
</comment>
<comment type="similarity">
    <text evidence="4 9">Belongs to the 1-acyl-sn-glycerol-3-phosphate acyltransferase family.</text>
</comment>
<evidence type="ECO:0000256" key="2">
    <source>
        <dbReference type="ARBA" id="ARBA00004728"/>
    </source>
</evidence>
<keyword evidence="9" id="KW-0443">Lipid metabolism</keyword>
<keyword evidence="9" id="KW-0444">Lipid biosynthesis</keyword>
<dbReference type="Proteomes" id="UP001379533">
    <property type="component" value="Chromosome"/>
</dbReference>
<evidence type="ECO:0000259" key="10">
    <source>
        <dbReference type="SMART" id="SM00563"/>
    </source>
</evidence>
<proteinExistence type="inferred from homology"/>
<accession>A0ABZ2KIB6</accession>
<evidence type="ECO:0000256" key="1">
    <source>
        <dbReference type="ARBA" id="ARBA00001141"/>
    </source>
</evidence>
<dbReference type="PANTHER" id="PTHR10434:SF66">
    <property type="entry name" value="PHOSPHOLIPID_GLYCEROL ACYLTRANSFERASE DOMAIN-CONTAINING PROTEIN"/>
    <property type="match status" value="1"/>
</dbReference>
<reference evidence="11 12" key="1">
    <citation type="submission" date="2021-12" db="EMBL/GenBank/DDBJ databases">
        <title>Discovery of the Pendulisporaceae a myxobacterial family with distinct sporulation behavior and unique specialized metabolism.</title>
        <authorList>
            <person name="Garcia R."/>
            <person name="Popoff A."/>
            <person name="Bader C.D."/>
            <person name="Loehr J."/>
            <person name="Walesch S."/>
            <person name="Walt C."/>
            <person name="Boldt J."/>
            <person name="Bunk B."/>
            <person name="Haeckl F.J.F.P.J."/>
            <person name="Gunesch A.P."/>
            <person name="Birkelbach J."/>
            <person name="Nuebel U."/>
            <person name="Pietschmann T."/>
            <person name="Bach T."/>
            <person name="Mueller R."/>
        </authorList>
    </citation>
    <scope>NUCLEOTIDE SEQUENCE [LARGE SCALE GENOMIC DNA]</scope>
    <source>
        <strain evidence="11 12">MSr12523</strain>
    </source>
</reference>
<evidence type="ECO:0000256" key="6">
    <source>
        <dbReference type="ARBA" id="ARBA00016139"/>
    </source>
</evidence>
<comment type="pathway">
    <text evidence="3">Lipid metabolism.</text>
</comment>
<dbReference type="SUPFAM" id="SSF69593">
    <property type="entry name" value="Glycerol-3-phosphate (1)-acyltransferase"/>
    <property type="match status" value="1"/>
</dbReference>
<keyword evidence="7 9" id="KW-0808">Transferase</keyword>
<dbReference type="InterPro" id="IPR002123">
    <property type="entry name" value="Plipid/glycerol_acylTrfase"/>
</dbReference>